<dbReference type="EMBL" id="RJGP01001199">
    <property type="protein sequence ID" value="RVZ22384.1"/>
    <property type="molecule type" value="Genomic_DNA"/>
</dbReference>
<reference evidence="2 3" key="1">
    <citation type="submission" date="2018-11" db="EMBL/GenBank/DDBJ databases">
        <title>Genetic determinants and prediction of antibiotic resistance phenotypes in Helicobacter pylori.</title>
        <authorList>
            <person name="Wagner K."/>
        </authorList>
    </citation>
    <scope>NUCLEOTIDE SEQUENCE [LARGE SCALE GENOMIC DNA]</scope>
    <source>
        <strain evidence="2 3">ZH70</strain>
    </source>
</reference>
<dbReference type="GO" id="GO:0008168">
    <property type="term" value="F:methyltransferase activity"/>
    <property type="evidence" value="ECO:0007669"/>
    <property type="project" value="UniProtKB-KW"/>
</dbReference>
<comment type="caution">
    <text evidence="2">The sequence shown here is derived from an EMBL/GenBank/DDBJ whole genome shotgun (WGS) entry which is preliminary data.</text>
</comment>
<dbReference type="GO" id="GO:0032259">
    <property type="term" value="P:methylation"/>
    <property type="evidence" value="ECO:0007669"/>
    <property type="project" value="UniProtKB-KW"/>
</dbReference>
<accession>A0A438WDL2</accession>
<name>A0A438WDL2_HELPX</name>
<dbReference type="Proteomes" id="UP000289022">
    <property type="component" value="Unassembled WGS sequence"/>
</dbReference>
<gene>
    <name evidence="2" type="ORF">EC518_12810</name>
</gene>
<dbReference type="Gene3D" id="1.10.150.530">
    <property type="match status" value="1"/>
</dbReference>
<evidence type="ECO:0000259" key="1">
    <source>
        <dbReference type="Pfam" id="PF21016"/>
    </source>
</evidence>
<protein>
    <submittedName>
        <fullName evidence="2">23S rRNA (Adenine(2503)-C(2))-methyltransferase RlmN</fullName>
    </submittedName>
</protein>
<keyword evidence="2" id="KW-0489">Methyltransferase</keyword>
<feature type="domain" description="Dual-specificity RNA methyltransferase RlmN N-terminal" evidence="1">
    <location>
        <begin position="16"/>
        <end position="43"/>
    </location>
</feature>
<keyword evidence="2" id="KW-0808">Transferase</keyword>
<dbReference type="Pfam" id="PF21016">
    <property type="entry name" value="RlmN_N"/>
    <property type="match status" value="1"/>
</dbReference>
<evidence type="ECO:0000313" key="3">
    <source>
        <dbReference type="Proteomes" id="UP000289022"/>
    </source>
</evidence>
<organism evidence="2 3">
    <name type="scientific">Helicobacter pylori</name>
    <name type="common">Campylobacter pylori</name>
    <dbReference type="NCBI Taxonomy" id="210"/>
    <lineage>
        <taxon>Bacteria</taxon>
        <taxon>Pseudomonadati</taxon>
        <taxon>Campylobacterota</taxon>
        <taxon>Epsilonproteobacteria</taxon>
        <taxon>Campylobacterales</taxon>
        <taxon>Helicobacteraceae</taxon>
        <taxon>Helicobacter</taxon>
    </lineage>
</organism>
<dbReference type="AlphaFoldDB" id="A0A438WDL2"/>
<sequence>MKASIYDFTLDELSQLLKPSFRAKQLYLWLYAKYKTSFKDMQNNFSK</sequence>
<feature type="non-terminal residue" evidence="2">
    <location>
        <position position="47"/>
    </location>
</feature>
<proteinExistence type="predicted"/>
<dbReference type="InterPro" id="IPR048641">
    <property type="entry name" value="RlmN_N"/>
</dbReference>
<evidence type="ECO:0000313" key="2">
    <source>
        <dbReference type="EMBL" id="RVZ22384.1"/>
    </source>
</evidence>